<dbReference type="CDD" id="cd18544">
    <property type="entry name" value="ABC_6TM_TmrA_like"/>
    <property type="match status" value="1"/>
</dbReference>
<name>A0ABV7WTQ8_9GAMM</name>
<evidence type="ECO:0000259" key="8">
    <source>
        <dbReference type="PROSITE" id="PS50893"/>
    </source>
</evidence>
<feature type="transmembrane region" description="Helical" evidence="7">
    <location>
        <begin position="157"/>
        <end position="180"/>
    </location>
</feature>
<evidence type="ECO:0000256" key="4">
    <source>
        <dbReference type="ARBA" id="ARBA00022840"/>
    </source>
</evidence>
<gene>
    <name evidence="10" type="ORF">ACFOND_08575</name>
</gene>
<accession>A0ABV7WTQ8</accession>
<dbReference type="SUPFAM" id="SSF52540">
    <property type="entry name" value="P-loop containing nucleoside triphosphate hydrolases"/>
    <property type="match status" value="1"/>
</dbReference>
<dbReference type="Pfam" id="PF00005">
    <property type="entry name" value="ABC_tran"/>
    <property type="match status" value="1"/>
</dbReference>
<dbReference type="EMBL" id="JBHRYN010000010">
    <property type="protein sequence ID" value="MFC3701689.1"/>
    <property type="molecule type" value="Genomic_DNA"/>
</dbReference>
<keyword evidence="4 10" id="KW-0067">ATP-binding</keyword>
<sequence>MSTLIKTDWQILTGFWHFAAKYKHLIIIGLSSMPFSVAANLLFPWLMIKIIDEQIAQGDLSQLPLMLLYMTGVLIMNYISDAVYSYSLRLVGQRTIFDIRQALIARIIKLPRSYFDKTPTGMTLSRLTSDLESIGDSFVLGVLGIIKDSINTIGLLIFLYVINWQLATVILVLFPPILMITQYVRNKLRTLYQITRSSLARSTGYLQECIRGISTVQLYAAEQEVENKYTQLTDEFLHAQVKANGWDAALFSIIAGITTIAMALIIWSGSNLVLSSAVGIGVVIAFINTLEKIFVPIRDFTGQITAIQRSFAAFEHLDELFSEPLEEAEHDLYSDAELGSKLDTFESIEFNDVSFRYKAGDPYVLKNVSFTLNQGQQLALVGSTGSGKSTIMRLLTKTYEGYEGHVLVNGLELARIPKLKLESLFSMMQQDVFLFDQDVSFNIGLAKVDQPAVEEAAKYVYAHEFIESLPNGYATHLQSGGDQLSAGQKQLISFARAMTNNAQLILLDEATSSIDSVTESLIQKALERVFEERTVVAIAHRLSTIRESDQILVLEAGEIVERGSHEELVKQQGVYANLLQEELV</sequence>
<comment type="caution">
    <text evidence="10">The sequence shown here is derived from an EMBL/GenBank/DDBJ whole genome shotgun (WGS) entry which is preliminary data.</text>
</comment>
<dbReference type="InterPro" id="IPR039421">
    <property type="entry name" value="Type_1_exporter"/>
</dbReference>
<feature type="transmembrane region" description="Helical" evidence="7">
    <location>
        <begin position="60"/>
        <end position="79"/>
    </location>
</feature>
<organism evidence="10 11">
    <name type="scientific">Reinekea marina</name>
    <dbReference type="NCBI Taxonomy" id="1310421"/>
    <lineage>
        <taxon>Bacteria</taxon>
        <taxon>Pseudomonadati</taxon>
        <taxon>Pseudomonadota</taxon>
        <taxon>Gammaproteobacteria</taxon>
        <taxon>Oceanospirillales</taxon>
        <taxon>Saccharospirillaceae</taxon>
        <taxon>Reinekea</taxon>
    </lineage>
</organism>
<comment type="subcellular location">
    <subcellularLocation>
        <location evidence="1">Cell membrane</location>
        <topology evidence="1">Multi-pass membrane protein</topology>
    </subcellularLocation>
</comment>
<dbReference type="PROSITE" id="PS50929">
    <property type="entry name" value="ABC_TM1F"/>
    <property type="match status" value="1"/>
</dbReference>
<evidence type="ECO:0000313" key="11">
    <source>
        <dbReference type="Proteomes" id="UP001595710"/>
    </source>
</evidence>
<evidence type="ECO:0000256" key="6">
    <source>
        <dbReference type="ARBA" id="ARBA00023136"/>
    </source>
</evidence>
<evidence type="ECO:0000313" key="10">
    <source>
        <dbReference type="EMBL" id="MFC3701689.1"/>
    </source>
</evidence>
<evidence type="ECO:0000256" key="2">
    <source>
        <dbReference type="ARBA" id="ARBA00022692"/>
    </source>
</evidence>
<dbReference type="PANTHER" id="PTHR43394:SF1">
    <property type="entry name" value="ATP-BINDING CASSETTE SUB-FAMILY B MEMBER 10, MITOCHONDRIAL"/>
    <property type="match status" value="1"/>
</dbReference>
<feature type="transmembrane region" description="Helical" evidence="7">
    <location>
        <begin position="273"/>
        <end position="290"/>
    </location>
</feature>
<evidence type="ECO:0000256" key="1">
    <source>
        <dbReference type="ARBA" id="ARBA00004651"/>
    </source>
</evidence>
<keyword evidence="2 7" id="KW-0812">Transmembrane</keyword>
<keyword evidence="11" id="KW-1185">Reference proteome</keyword>
<dbReference type="Proteomes" id="UP001595710">
    <property type="component" value="Unassembled WGS sequence"/>
</dbReference>
<dbReference type="PROSITE" id="PS50893">
    <property type="entry name" value="ABC_TRANSPORTER_2"/>
    <property type="match status" value="1"/>
</dbReference>
<keyword evidence="6 7" id="KW-0472">Membrane</keyword>
<dbReference type="GO" id="GO:0005524">
    <property type="term" value="F:ATP binding"/>
    <property type="evidence" value="ECO:0007669"/>
    <property type="project" value="UniProtKB-KW"/>
</dbReference>
<dbReference type="Gene3D" id="1.20.1560.10">
    <property type="entry name" value="ABC transporter type 1, transmembrane domain"/>
    <property type="match status" value="1"/>
</dbReference>
<dbReference type="PROSITE" id="PS00211">
    <property type="entry name" value="ABC_TRANSPORTER_1"/>
    <property type="match status" value="1"/>
</dbReference>
<feature type="transmembrane region" description="Helical" evidence="7">
    <location>
        <begin position="248"/>
        <end position="267"/>
    </location>
</feature>
<dbReference type="InterPro" id="IPR027417">
    <property type="entry name" value="P-loop_NTPase"/>
</dbReference>
<reference evidence="11" key="1">
    <citation type="journal article" date="2019" name="Int. J. Syst. Evol. Microbiol.">
        <title>The Global Catalogue of Microorganisms (GCM) 10K type strain sequencing project: providing services to taxonomists for standard genome sequencing and annotation.</title>
        <authorList>
            <consortium name="The Broad Institute Genomics Platform"/>
            <consortium name="The Broad Institute Genome Sequencing Center for Infectious Disease"/>
            <person name="Wu L."/>
            <person name="Ma J."/>
        </authorList>
    </citation>
    <scope>NUCLEOTIDE SEQUENCE [LARGE SCALE GENOMIC DNA]</scope>
    <source>
        <strain evidence="11">CECT 8288</strain>
    </source>
</reference>
<dbReference type="InterPro" id="IPR003593">
    <property type="entry name" value="AAA+_ATPase"/>
</dbReference>
<protein>
    <submittedName>
        <fullName evidence="10">ABC transporter ATP-binding protein</fullName>
    </submittedName>
</protein>
<dbReference type="SMART" id="SM00382">
    <property type="entry name" value="AAA"/>
    <property type="match status" value="1"/>
</dbReference>
<feature type="domain" description="ABC transmembrane type-1" evidence="9">
    <location>
        <begin position="35"/>
        <end position="309"/>
    </location>
</feature>
<proteinExistence type="predicted"/>
<evidence type="ECO:0000256" key="5">
    <source>
        <dbReference type="ARBA" id="ARBA00022989"/>
    </source>
</evidence>
<feature type="transmembrane region" description="Helical" evidence="7">
    <location>
        <begin position="25"/>
        <end position="48"/>
    </location>
</feature>
<evidence type="ECO:0000256" key="7">
    <source>
        <dbReference type="SAM" id="Phobius"/>
    </source>
</evidence>
<keyword evidence="5 7" id="KW-1133">Transmembrane helix</keyword>
<dbReference type="InterPro" id="IPR011527">
    <property type="entry name" value="ABC1_TM_dom"/>
</dbReference>
<dbReference type="PANTHER" id="PTHR43394">
    <property type="entry name" value="ATP-DEPENDENT PERMEASE MDL1, MITOCHONDRIAL"/>
    <property type="match status" value="1"/>
</dbReference>
<dbReference type="InterPro" id="IPR036640">
    <property type="entry name" value="ABC1_TM_sf"/>
</dbReference>
<dbReference type="RefSeq" id="WP_377362774.1">
    <property type="nucleotide sequence ID" value="NZ_JBHRYN010000010.1"/>
</dbReference>
<dbReference type="SUPFAM" id="SSF90123">
    <property type="entry name" value="ABC transporter transmembrane region"/>
    <property type="match status" value="1"/>
</dbReference>
<dbReference type="Pfam" id="PF00664">
    <property type="entry name" value="ABC_membrane"/>
    <property type="match status" value="1"/>
</dbReference>
<feature type="domain" description="ABC transporter" evidence="8">
    <location>
        <begin position="348"/>
        <end position="581"/>
    </location>
</feature>
<keyword evidence="3" id="KW-0547">Nucleotide-binding</keyword>
<dbReference type="InterPro" id="IPR017871">
    <property type="entry name" value="ABC_transporter-like_CS"/>
</dbReference>
<evidence type="ECO:0000256" key="3">
    <source>
        <dbReference type="ARBA" id="ARBA00022741"/>
    </source>
</evidence>
<dbReference type="InterPro" id="IPR003439">
    <property type="entry name" value="ABC_transporter-like_ATP-bd"/>
</dbReference>
<dbReference type="Gene3D" id="3.40.50.300">
    <property type="entry name" value="P-loop containing nucleotide triphosphate hydrolases"/>
    <property type="match status" value="1"/>
</dbReference>
<evidence type="ECO:0000259" key="9">
    <source>
        <dbReference type="PROSITE" id="PS50929"/>
    </source>
</evidence>